<dbReference type="Gene3D" id="1.10.150.280">
    <property type="entry name" value="AF1531-like domain"/>
    <property type="match status" value="2"/>
</dbReference>
<gene>
    <name evidence="2" type="ORF">ACFOOI_06560</name>
</gene>
<sequence>MNFFIQFLREKLDLTFNESKSAFYSFLIIFISVTATFIYSSYNSDKKSQIVIEKYGELTVPEAEEKDPYTKSEYSKYSKYPKYKKTESNIEIKHFRFNPNTASKKDLLTLGFSGKAANILENYLEKGGKLNYKEDLKKIYGVDEELYISLVDFIDLPEKQTYSKTDISDLTYTDKPEEKTQKYTKKVIAKFDINTADTATLKQINGIGEVFASRIISFREKLGGFNDLDQVSQTYGIPLEVLPELKKYAFIEKPVSKIKINTVKTIRHPYLKYNQSKAIIAYRNQHGDYNNADDLGKIKILDNETIEKIKPYLEF</sequence>
<feature type="transmembrane region" description="Helical" evidence="1">
    <location>
        <begin position="21"/>
        <end position="42"/>
    </location>
</feature>
<protein>
    <submittedName>
        <fullName evidence="2">Helix-hairpin-helix domain-containing protein</fullName>
    </submittedName>
</protein>
<reference evidence="3" key="1">
    <citation type="journal article" date="2019" name="Int. J. Syst. Evol. Microbiol.">
        <title>The Global Catalogue of Microorganisms (GCM) 10K type strain sequencing project: providing services to taxonomists for standard genome sequencing and annotation.</title>
        <authorList>
            <consortium name="The Broad Institute Genomics Platform"/>
            <consortium name="The Broad Institute Genome Sequencing Center for Infectious Disease"/>
            <person name="Wu L."/>
            <person name="Ma J."/>
        </authorList>
    </citation>
    <scope>NUCLEOTIDE SEQUENCE [LARGE SCALE GENOMIC DNA]</scope>
    <source>
        <strain evidence="3">CECT 7956</strain>
    </source>
</reference>
<evidence type="ECO:0000313" key="3">
    <source>
        <dbReference type="Proteomes" id="UP001595616"/>
    </source>
</evidence>
<comment type="caution">
    <text evidence="2">The sequence shown here is derived from an EMBL/GenBank/DDBJ whole genome shotgun (WGS) entry which is preliminary data.</text>
</comment>
<keyword evidence="1" id="KW-0812">Transmembrane</keyword>
<keyword evidence="3" id="KW-1185">Reference proteome</keyword>
<keyword evidence="1" id="KW-0472">Membrane</keyword>
<accession>A0ABV7YSH0</accession>
<organism evidence="2 3">
    <name type="scientific">Lacihabitans lacunae</name>
    <dbReference type="NCBI Taxonomy" id="1028214"/>
    <lineage>
        <taxon>Bacteria</taxon>
        <taxon>Pseudomonadati</taxon>
        <taxon>Bacteroidota</taxon>
        <taxon>Cytophagia</taxon>
        <taxon>Cytophagales</taxon>
        <taxon>Leadbetterellaceae</taxon>
        <taxon>Lacihabitans</taxon>
    </lineage>
</organism>
<proteinExistence type="predicted"/>
<dbReference type="RefSeq" id="WP_379836338.1">
    <property type="nucleotide sequence ID" value="NZ_JBHRYQ010000001.1"/>
</dbReference>
<dbReference type="InterPro" id="IPR010994">
    <property type="entry name" value="RuvA_2-like"/>
</dbReference>
<dbReference type="EMBL" id="JBHRYQ010000001">
    <property type="protein sequence ID" value="MFC3810309.1"/>
    <property type="molecule type" value="Genomic_DNA"/>
</dbReference>
<evidence type="ECO:0000256" key="1">
    <source>
        <dbReference type="SAM" id="Phobius"/>
    </source>
</evidence>
<keyword evidence="1" id="KW-1133">Transmembrane helix</keyword>
<name>A0ABV7YSH0_9BACT</name>
<dbReference type="InterPro" id="IPR051675">
    <property type="entry name" value="Endo/Exo/Phosphatase_dom_1"/>
</dbReference>
<dbReference type="PANTHER" id="PTHR21180:SF32">
    <property type="entry name" value="ENDONUCLEASE_EXONUCLEASE_PHOSPHATASE FAMILY DOMAIN-CONTAINING PROTEIN 1"/>
    <property type="match status" value="1"/>
</dbReference>
<evidence type="ECO:0000313" key="2">
    <source>
        <dbReference type="EMBL" id="MFC3810309.1"/>
    </source>
</evidence>
<dbReference type="Proteomes" id="UP001595616">
    <property type="component" value="Unassembled WGS sequence"/>
</dbReference>
<dbReference type="SUPFAM" id="SSF47781">
    <property type="entry name" value="RuvA domain 2-like"/>
    <property type="match status" value="3"/>
</dbReference>
<dbReference type="PANTHER" id="PTHR21180">
    <property type="entry name" value="ENDONUCLEASE/EXONUCLEASE/PHOSPHATASE FAMILY DOMAIN-CONTAINING PROTEIN 1"/>
    <property type="match status" value="1"/>
</dbReference>
<dbReference type="Pfam" id="PF12836">
    <property type="entry name" value="HHH_3"/>
    <property type="match status" value="2"/>
</dbReference>